<sequence length="198" mass="22928">MAAELVKSDDLTTDTSKSRIGNPEGLALLSRLDSFGNQIKDIQKRMERPDRLLDFVLVLRHGILDEWVGQPRDPDEVQERNAVAHESIAMDIEAILLMFQVQPERASRWEKAFSTYYRDFWPEVASNTLKTGSRIATIFNIYANSKCLYRYQKGCNTQRKDQVMALCEQWVTKWKSDHTLEIPPEVFEGILALDRDVY</sequence>
<accession>A0A1V6YV45</accession>
<keyword evidence="2" id="KW-1185">Reference proteome</keyword>
<comment type="caution">
    <text evidence="1">The sequence shown here is derived from an EMBL/GenBank/DDBJ whole genome shotgun (WGS) entry which is preliminary data.</text>
</comment>
<dbReference type="AlphaFoldDB" id="A0A1V6YV45"/>
<evidence type="ECO:0000313" key="2">
    <source>
        <dbReference type="Proteomes" id="UP000191691"/>
    </source>
</evidence>
<gene>
    <name evidence="1" type="ORF">PENNAL_c0010G05100</name>
</gene>
<proteinExistence type="predicted"/>
<dbReference type="EMBL" id="MOOB01000010">
    <property type="protein sequence ID" value="OQE91148.1"/>
    <property type="molecule type" value="Genomic_DNA"/>
</dbReference>
<evidence type="ECO:0000313" key="1">
    <source>
        <dbReference type="EMBL" id="OQE91148.1"/>
    </source>
</evidence>
<name>A0A1V6YV45_PENNA</name>
<protein>
    <submittedName>
        <fullName evidence="1">Uncharacterized protein</fullName>
    </submittedName>
</protein>
<dbReference type="Proteomes" id="UP000191691">
    <property type="component" value="Unassembled WGS sequence"/>
</dbReference>
<organism evidence="1 2">
    <name type="scientific">Penicillium nalgiovense</name>
    <dbReference type="NCBI Taxonomy" id="60175"/>
    <lineage>
        <taxon>Eukaryota</taxon>
        <taxon>Fungi</taxon>
        <taxon>Dikarya</taxon>
        <taxon>Ascomycota</taxon>
        <taxon>Pezizomycotina</taxon>
        <taxon>Eurotiomycetes</taxon>
        <taxon>Eurotiomycetidae</taxon>
        <taxon>Eurotiales</taxon>
        <taxon>Aspergillaceae</taxon>
        <taxon>Penicillium</taxon>
    </lineage>
</organism>
<reference evidence="2" key="1">
    <citation type="journal article" date="2017" name="Nat. Microbiol.">
        <title>Global analysis of biosynthetic gene clusters reveals vast potential of secondary metabolite production in Penicillium species.</title>
        <authorList>
            <person name="Nielsen J.C."/>
            <person name="Grijseels S."/>
            <person name="Prigent S."/>
            <person name="Ji B."/>
            <person name="Dainat J."/>
            <person name="Nielsen K.F."/>
            <person name="Frisvad J.C."/>
            <person name="Workman M."/>
            <person name="Nielsen J."/>
        </authorList>
    </citation>
    <scope>NUCLEOTIDE SEQUENCE [LARGE SCALE GENOMIC DNA]</scope>
    <source>
        <strain evidence="2">IBT 13039</strain>
    </source>
</reference>